<keyword evidence="5" id="KW-0067">ATP-binding</keyword>
<keyword evidence="4" id="KW-0418">Kinase</keyword>
<protein>
    <submittedName>
        <fullName evidence="7">Serine/threonine-protein kinase SRPK-like protein</fullName>
    </submittedName>
</protein>
<dbReference type="InterPro" id="IPR011009">
    <property type="entry name" value="Kinase-like_dom_sf"/>
</dbReference>
<dbReference type="PANTHER" id="PTHR45646">
    <property type="entry name" value="SERINE/THREONINE-PROTEIN KINASE DOA-RELATED"/>
    <property type="match status" value="1"/>
</dbReference>
<dbReference type="Pfam" id="PF00069">
    <property type="entry name" value="Pkinase"/>
    <property type="match status" value="1"/>
</dbReference>
<sequence length="287" mass="33163">MGEVLVGRYQLFFKTVLNEAANTWMGRDLVERRYVSLKIYRLADSIQEDLQRELAMYERITQCAKLDKPDHHDDAPSGRHSVTILLDNFTLVGEAGEHQVLVYPAMWESLKDFTDRRRSGRVPAPYLRRIVKEILYALRFLHEECQVIHTNLNLENKFLRDVDIGDICEEEIGYNFHNHAHSKEVNGRPLYMAASPDLHRLKKISRVYILDLAHAVLADEKHTKRCLKQEYRAPEDVLGIPWGKNVDLWALGCMVWKLHEGTSLFSGVPSPRRDDGGYWNAAQSNHG</sequence>
<evidence type="ECO:0000256" key="1">
    <source>
        <dbReference type="ARBA" id="ARBA00022527"/>
    </source>
</evidence>
<keyword evidence="2" id="KW-0808">Transferase</keyword>
<reference evidence="7 8" key="1">
    <citation type="submission" date="2024-01" db="EMBL/GenBank/DDBJ databases">
        <title>Complete genome of Cladobotryum mycophilum ATHUM6906.</title>
        <authorList>
            <person name="Christinaki A.C."/>
            <person name="Myridakis A.I."/>
            <person name="Kouvelis V.N."/>
        </authorList>
    </citation>
    <scope>NUCLEOTIDE SEQUENCE [LARGE SCALE GENOMIC DNA]</scope>
    <source>
        <strain evidence="7 8">ATHUM6906</strain>
    </source>
</reference>
<keyword evidence="3" id="KW-0547">Nucleotide-binding</keyword>
<feature type="domain" description="Protein kinase" evidence="6">
    <location>
        <begin position="1"/>
        <end position="287"/>
    </location>
</feature>
<proteinExistence type="predicted"/>
<evidence type="ECO:0000256" key="4">
    <source>
        <dbReference type="ARBA" id="ARBA00022777"/>
    </source>
</evidence>
<evidence type="ECO:0000313" key="7">
    <source>
        <dbReference type="EMBL" id="KAK5990544.1"/>
    </source>
</evidence>
<evidence type="ECO:0000259" key="6">
    <source>
        <dbReference type="PROSITE" id="PS50011"/>
    </source>
</evidence>
<accession>A0ABR0SEY8</accession>
<evidence type="ECO:0000256" key="2">
    <source>
        <dbReference type="ARBA" id="ARBA00022679"/>
    </source>
</evidence>
<keyword evidence="1" id="KW-0723">Serine/threonine-protein kinase</keyword>
<dbReference type="PROSITE" id="PS50011">
    <property type="entry name" value="PROTEIN_KINASE_DOM"/>
    <property type="match status" value="1"/>
</dbReference>
<evidence type="ECO:0000256" key="3">
    <source>
        <dbReference type="ARBA" id="ARBA00022741"/>
    </source>
</evidence>
<dbReference type="Proteomes" id="UP001338125">
    <property type="component" value="Unassembled WGS sequence"/>
</dbReference>
<dbReference type="Gene3D" id="1.10.510.10">
    <property type="entry name" value="Transferase(Phosphotransferase) domain 1"/>
    <property type="match status" value="1"/>
</dbReference>
<organism evidence="7 8">
    <name type="scientific">Cladobotryum mycophilum</name>
    <dbReference type="NCBI Taxonomy" id="491253"/>
    <lineage>
        <taxon>Eukaryota</taxon>
        <taxon>Fungi</taxon>
        <taxon>Dikarya</taxon>
        <taxon>Ascomycota</taxon>
        <taxon>Pezizomycotina</taxon>
        <taxon>Sordariomycetes</taxon>
        <taxon>Hypocreomycetidae</taxon>
        <taxon>Hypocreales</taxon>
        <taxon>Hypocreaceae</taxon>
        <taxon>Cladobotryum</taxon>
    </lineage>
</organism>
<evidence type="ECO:0000313" key="8">
    <source>
        <dbReference type="Proteomes" id="UP001338125"/>
    </source>
</evidence>
<dbReference type="EMBL" id="JAVFKD010000014">
    <property type="protein sequence ID" value="KAK5990544.1"/>
    <property type="molecule type" value="Genomic_DNA"/>
</dbReference>
<dbReference type="InterPro" id="IPR051175">
    <property type="entry name" value="CLK_kinases"/>
</dbReference>
<dbReference type="SUPFAM" id="SSF56112">
    <property type="entry name" value="Protein kinase-like (PK-like)"/>
    <property type="match status" value="1"/>
</dbReference>
<evidence type="ECO:0000256" key="5">
    <source>
        <dbReference type="ARBA" id="ARBA00022840"/>
    </source>
</evidence>
<keyword evidence="8" id="KW-1185">Reference proteome</keyword>
<dbReference type="PANTHER" id="PTHR45646:SF11">
    <property type="entry name" value="SERINE_THREONINE-PROTEIN KINASE DOA"/>
    <property type="match status" value="1"/>
</dbReference>
<gene>
    <name evidence="7" type="ORF">PT974_08813</name>
</gene>
<comment type="caution">
    <text evidence="7">The sequence shown here is derived from an EMBL/GenBank/DDBJ whole genome shotgun (WGS) entry which is preliminary data.</text>
</comment>
<dbReference type="Gene3D" id="3.30.200.20">
    <property type="entry name" value="Phosphorylase Kinase, domain 1"/>
    <property type="match status" value="1"/>
</dbReference>
<name>A0ABR0SEY8_9HYPO</name>
<dbReference type="InterPro" id="IPR000719">
    <property type="entry name" value="Prot_kinase_dom"/>
</dbReference>